<dbReference type="EMBL" id="MN739194">
    <property type="protein sequence ID" value="QHS92971.1"/>
    <property type="molecule type" value="Genomic_DNA"/>
</dbReference>
<name>A0A6C0BMK1_9ZZZZ</name>
<proteinExistence type="predicted"/>
<organism evidence="1">
    <name type="scientific">viral metagenome</name>
    <dbReference type="NCBI Taxonomy" id="1070528"/>
    <lineage>
        <taxon>unclassified sequences</taxon>
        <taxon>metagenomes</taxon>
        <taxon>organismal metagenomes</taxon>
    </lineage>
</organism>
<accession>A0A6C0BMK1</accession>
<dbReference type="AlphaFoldDB" id="A0A6C0BMK1"/>
<sequence>MYISFIDSLRIQDYTLLREPQISDLGYWLHRSQLIRLDLNILGYMTVNRSDILDLSY</sequence>
<evidence type="ECO:0000313" key="1">
    <source>
        <dbReference type="EMBL" id="QHS92971.1"/>
    </source>
</evidence>
<reference evidence="1" key="1">
    <citation type="journal article" date="2020" name="Nature">
        <title>Giant virus diversity and host interactions through global metagenomics.</title>
        <authorList>
            <person name="Schulz F."/>
            <person name="Roux S."/>
            <person name="Paez-Espino D."/>
            <person name="Jungbluth S."/>
            <person name="Walsh D.A."/>
            <person name="Denef V.J."/>
            <person name="McMahon K.D."/>
            <person name="Konstantinidis K.T."/>
            <person name="Eloe-Fadrosh E.A."/>
            <person name="Kyrpides N.C."/>
            <person name="Woyke T."/>
        </authorList>
    </citation>
    <scope>NUCLEOTIDE SEQUENCE</scope>
    <source>
        <strain evidence="1">GVMAG-M-3300017651-5</strain>
    </source>
</reference>
<protein>
    <submittedName>
        <fullName evidence="1">Uncharacterized protein</fullName>
    </submittedName>
</protein>